<dbReference type="Gene3D" id="2.60.120.10">
    <property type="entry name" value="Jelly Rolls"/>
    <property type="match status" value="1"/>
</dbReference>
<gene>
    <name evidence="3" type="ORF">V0U35_13040</name>
</gene>
<evidence type="ECO:0000313" key="3">
    <source>
        <dbReference type="EMBL" id="MEE2567605.1"/>
    </source>
</evidence>
<dbReference type="RefSeq" id="WP_330197174.1">
    <property type="nucleotide sequence ID" value="NZ_JAZDRO010000007.1"/>
</dbReference>
<name>A0ABU7M1F6_9PROT</name>
<dbReference type="InterPro" id="IPR051610">
    <property type="entry name" value="GPI/OXD"/>
</dbReference>
<protein>
    <submittedName>
        <fullName evidence="3">Cupin domain-containing protein</fullName>
    </submittedName>
</protein>
<dbReference type="Pfam" id="PF07883">
    <property type="entry name" value="Cupin_2"/>
    <property type="match status" value="1"/>
</dbReference>
<keyword evidence="1" id="KW-0479">Metal-binding</keyword>
<feature type="domain" description="Cupin type-2" evidence="2">
    <location>
        <begin position="53"/>
        <end position="124"/>
    </location>
</feature>
<evidence type="ECO:0000259" key="2">
    <source>
        <dbReference type="Pfam" id="PF07883"/>
    </source>
</evidence>
<sequence>MDEPKTSRNEEGAFEPFACSDVPWTEFSKGSKFGLRYKHLSSFGGGSKVGVALEEIEPGKQGAPFHYHLREEEHLFILSGELTLRLGSKRYRMKAGDFVCFPAGQQVGHAIINESEKTCRYLIIGENDPDEVCVYPDSGRVSVRRLGEGYRKSETMDYWEGEDIG</sequence>
<organism evidence="3 4">
    <name type="scientific">Hyphobacterium marinum</name>
    <dbReference type="NCBI Taxonomy" id="3116574"/>
    <lineage>
        <taxon>Bacteria</taxon>
        <taxon>Pseudomonadati</taxon>
        <taxon>Pseudomonadota</taxon>
        <taxon>Alphaproteobacteria</taxon>
        <taxon>Maricaulales</taxon>
        <taxon>Maricaulaceae</taxon>
        <taxon>Hyphobacterium</taxon>
    </lineage>
</organism>
<proteinExistence type="predicted"/>
<dbReference type="InterPro" id="IPR014710">
    <property type="entry name" value="RmlC-like_jellyroll"/>
</dbReference>
<accession>A0ABU7M1F6</accession>
<dbReference type="InterPro" id="IPR011051">
    <property type="entry name" value="RmlC_Cupin_sf"/>
</dbReference>
<dbReference type="CDD" id="cd02224">
    <property type="entry name" value="cupin_SPO2919-like"/>
    <property type="match status" value="1"/>
</dbReference>
<dbReference type="InterPro" id="IPR013096">
    <property type="entry name" value="Cupin_2"/>
</dbReference>
<dbReference type="EMBL" id="JAZDRO010000007">
    <property type="protein sequence ID" value="MEE2567605.1"/>
    <property type="molecule type" value="Genomic_DNA"/>
</dbReference>
<evidence type="ECO:0000256" key="1">
    <source>
        <dbReference type="ARBA" id="ARBA00022723"/>
    </source>
</evidence>
<reference evidence="3 4" key="1">
    <citation type="submission" date="2024-01" db="EMBL/GenBank/DDBJ databases">
        <title>Hyphobacterium bacterium isolated from marine sediment.</title>
        <authorList>
            <person name="Zhao S."/>
        </authorList>
    </citation>
    <scope>NUCLEOTIDE SEQUENCE [LARGE SCALE GENOMIC DNA]</scope>
    <source>
        <strain evidence="3 4">Y60-23</strain>
    </source>
</reference>
<comment type="caution">
    <text evidence="3">The sequence shown here is derived from an EMBL/GenBank/DDBJ whole genome shotgun (WGS) entry which is preliminary data.</text>
</comment>
<keyword evidence="4" id="KW-1185">Reference proteome</keyword>
<dbReference type="PANTHER" id="PTHR35848">
    <property type="entry name" value="OXALATE-BINDING PROTEIN"/>
    <property type="match status" value="1"/>
</dbReference>
<dbReference type="SUPFAM" id="SSF51182">
    <property type="entry name" value="RmlC-like cupins"/>
    <property type="match status" value="1"/>
</dbReference>
<evidence type="ECO:0000313" key="4">
    <source>
        <dbReference type="Proteomes" id="UP001310692"/>
    </source>
</evidence>
<dbReference type="Proteomes" id="UP001310692">
    <property type="component" value="Unassembled WGS sequence"/>
</dbReference>